<dbReference type="EMBL" id="CM001222">
    <property type="protein sequence ID" value="AES76548.1"/>
    <property type="molecule type" value="Genomic_DNA"/>
</dbReference>
<reference evidence="6 8" key="2">
    <citation type="journal article" date="2014" name="BMC Genomics">
        <title>An improved genome release (version Mt4.0) for the model legume Medicago truncatula.</title>
        <authorList>
            <person name="Tang H."/>
            <person name="Krishnakumar V."/>
            <person name="Bidwell S."/>
            <person name="Rosen B."/>
            <person name="Chan A."/>
            <person name="Zhou S."/>
            <person name="Gentzbittel L."/>
            <person name="Childs K.L."/>
            <person name="Yandell M."/>
            <person name="Gundlach H."/>
            <person name="Mayer K.F."/>
            <person name="Schwartz D.C."/>
            <person name="Town C.D."/>
        </authorList>
    </citation>
    <scope>GENOME REANNOTATION</scope>
    <source>
        <strain evidence="7 8">cv. Jemalong A17</strain>
    </source>
</reference>
<dbReference type="Pfam" id="PF23282">
    <property type="entry name" value="WHD_ROQ1"/>
    <property type="match status" value="1"/>
</dbReference>
<dbReference type="InterPro" id="IPR027417">
    <property type="entry name" value="P-loop_NTPase"/>
</dbReference>
<protein>
    <submittedName>
        <fullName evidence="6">LRR and NB-ARC domain disease resistance protein</fullName>
    </submittedName>
</protein>
<dbReference type="SUPFAM" id="SSF52058">
    <property type="entry name" value="L domain-like"/>
    <property type="match status" value="1"/>
</dbReference>
<feature type="domain" description="Disease resistance protein Roq1-like winged-helix" evidence="5">
    <location>
        <begin position="98"/>
        <end position="162"/>
    </location>
</feature>
<evidence type="ECO:0000313" key="6">
    <source>
        <dbReference type="EMBL" id="AES76548.1"/>
    </source>
</evidence>
<sequence length="512" mass="59137">MFIGLAPTNLNNVDCPNIHHVFRDYSPLLEKVIMSNYQNLANVILDYAKGLPLAITILYSYLFGRNVTEWKSALARLRESPDNDVMDVLQLSFDGLNHTEKELFLDIVCFFNSWTEKRVKNILNCCGFHADIGLKVLIDKSLISIDHSTRIEMHSLLKELGRYLPNLRTLHLSHSSNLEKIIDFGEFPNLEKLKLKECINLVELDPSIGLLRKLVYLNLNGYLNMSGCSKVFNNSRIMLSENDLKWIMLPTPTRNTYLLPSLNKRLNLRGNYFVTLPSLRKLSKLEYLNLEHCKLFESLPQLPSPTPIGRDNCESKYPWRTGLIIFNCPNLGERERCCSMAFSWMKQFIRAYRQSYLVYLDAFNIVTPGSEIPSWINNQSMGGSIQIDESPIINDNNNNIIGFVCCVLFFKAPQDPTMIKCLPLFVYMKMGIYFPREYYDVYGTIRVKGYMGEVVGFEVKSCGYRWEWRRIKGRSRESARRQNHASKAPDTRRRALGASKPLQRRQLFGSGR</sequence>
<dbReference type="PaxDb" id="3880-AES76548"/>
<dbReference type="InterPro" id="IPR032675">
    <property type="entry name" value="LRR_dom_sf"/>
</dbReference>
<dbReference type="Pfam" id="PF20160">
    <property type="entry name" value="C-JID"/>
    <property type="match status" value="1"/>
</dbReference>
<evidence type="ECO:0000259" key="5">
    <source>
        <dbReference type="Pfam" id="PF23282"/>
    </source>
</evidence>
<dbReference type="InterPro" id="IPR045344">
    <property type="entry name" value="C-JID"/>
</dbReference>
<organism evidence="6 8">
    <name type="scientific">Medicago truncatula</name>
    <name type="common">Barrel medic</name>
    <name type="synonym">Medicago tribuloides</name>
    <dbReference type="NCBI Taxonomy" id="3880"/>
    <lineage>
        <taxon>Eukaryota</taxon>
        <taxon>Viridiplantae</taxon>
        <taxon>Streptophyta</taxon>
        <taxon>Embryophyta</taxon>
        <taxon>Tracheophyta</taxon>
        <taxon>Spermatophyta</taxon>
        <taxon>Magnoliopsida</taxon>
        <taxon>eudicotyledons</taxon>
        <taxon>Gunneridae</taxon>
        <taxon>Pentapetalae</taxon>
        <taxon>rosids</taxon>
        <taxon>fabids</taxon>
        <taxon>Fabales</taxon>
        <taxon>Fabaceae</taxon>
        <taxon>Papilionoideae</taxon>
        <taxon>50 kb inversion clade</taxon>
        <taxon>NPAAA clade</taxon>
        <taxon>Hologalegina</taxon>
        <taxon>IRL clade</taxon>
        <taxon>Trifolieae</taxon>
        <taxon>Medicago</taxon>
    </lineage>
</organism>
<dbReference type="GO" id="GO:0006952">
    <property type="term" value="P:defense response"/>
    <property type="evidence" value="ECO:0007669"/>
    <property type="project" value="InterPro"/>
</dbReference>
<dbReference type="EnsemblPlants" id="AES76548">
    <property type="protein sequence ID" value="AES76548"/>
    <property type="gene ID" value="MTR_6g081080"/>
</dbReference>
<evidence type="ECO:0000313" key="8">
    <source>
        <dbReference type="Proteomes" id="UP000002051"/>
    </source>
</evidence>
<dbReference type="InterPro" id="IPR058192">
    <property type="entry name" value="WHD_ROQ1-like"/>
</dbReference>
<evidence type="ECO:0000256" key="3">
    <source>
        <dbReference type="SAM" id="MobiDB-lite"/>
    </source>
</evidence>
<feature type="region of interest" description="Disordered" evidence="3">
    <location>
        <begin position="477"/>
        <end position="501"/>
    </location>
</feature>
<keyword evidence="2" id="KW-0677">Repeat</keyword>
<dbReference type="SUPFAM" id="SSF52540">
    <property type="entry name" value="P-loop containing nucleoside triphosphate hydrolases"/>
    <property type="match status" value="1"/>
</dbReference>
<dbReference type="AlphaFoldDB" id="G7KM27"/>
<dbReference type="Gene3D" id="3.80.10.10">
    <property type="entry name" value="Ribonuclease Inhibitor"/>
    <property type="match status" value="2"/>
</dbReference>
<dbReference type="InterPro" id="IPR044974">
    <property type="entry name" value="Disease_R_plants"/>
</dbReference>
<proteinExistence type="predicted"/>
<gene>
    <name evidence="6" type="ordered locus">MTR_6g081080</name>
</gene>
<accession>G7KM27</accession>
<evidence type="ECO:0000313" key="7">
    <source>
        <dbReference type="EnsemblPlants" id="AES76548"/>
    </source>
</evidence>
<evidence type="ECO:0000259" key="4">
    <source>
        <dbReference type="Pfam" id="PF20160"/>
    </source>
</evidence>
<dbReference type="HOGENOM" id="CLU_532526_0_0_1"/>
<keyword evidence="8" id="KW-1185">Reference proteome</keyword>
<reference evidence="7" key="3">
    <citation type="submission" date="2015-04" db="UniProtKB">
        <authorList>
            <consortium name="EnsemblPlants"/>
        </authorList>
    </citation>
    <scope>IDENTIFICATION</scope>
    <source>
        <strain evidence="7">cv. Jemalong A17</strain>
    </source>
</reference>
<keyword evidence="1" id="KW-0433">Leucine-rich repeat</keyword>
<dbReference type="InterPro" id="IPR042197">
    <property type="entry name" value="Apaf_helical"/>
</dbReference>
<name>G7KM27_MEDTR</name>
<evidence type="ECO:0000256" key="2">
    <source>
        <dbReference type="ARBA" id="ARBA00022737"/>
    </source>
</evidence>
<dbReference type="Proteomes" id="UP000002051">
    <property type="component" value="Chromosome 6"/>
</dbReference>
<feature type="domain" description="C-JID" evidence="4">
    <location>
        <begin position="368"/>
        <end position="437"/>
    </location>
</feature>
<dbReference type="PANTHER" id="PTHR11017">
    <property type="entry name" value="LEUCINE-RICH REPEAT-CONTAINING PROTEIN"/>
    <property type="match status" value="1"/>
</dbReference>
<evidence type="ECO:0000256" key="1">
    <source>
        <dbReference type="ARBA" id="ARBA00022614"/>
    </source>
</evidence>
<dbReference type="PRINTS" id="PR00364">
    <property type="entry name" value="DISEASERSIST"/>
</dbReference>
<dbReference type="Gene3D" id="1.10.8.430">
    <property type="entry name" value="Helical domain of apoptotic protease-activating factors"/>
    <property type="match status" value="1"/>
</dbReference>
<dbReference type="PANTHER" id="PTHR11017:SF259">
    <property type="entry name" value="ADP-RIBOSYL CYCLASE_CYCLIC ADP-RIBOSE HYDROLASE"/>
    <property type="match status" value="1"/>
</dbReference>
<reference evidence="6 8" key="1">
    <citation type="journal article" date="2011" name="Nature">
        <title>The Medicago genome provides insight into the evolution of rhizobial symbioses.</title>
        <authorList>
            <person name="Young N.D."/>
            <person name="Debelle F."/>
            <person name="Oldroyd G.E."/>
            <person name="Geurts R."/>
            <person name="Cannon S.B."/>
            <person name="Udvardi M.K."/>
            <person name="Benedito V.A."/>
            <person name="Mayer K.F."/>
            <person name="Gouzy J."/>
            <person name="Schoof H."/>
            <person name="Van de Peer Y."/>
            <person name="Proost S."/>
            <person name="Cook D.R."/>
            <person name="Meyers B.C."/>
            <person name="Spannagl M."/>
            <person name="Cheung F."/>
            <person name="De Mita S."/>
            <person name="Krishnakumar V."/>
            <person name="Gundlach H."/>
            <person name="Zhou S."/>
            <person name="Mudge J."/>
            <person name="Bharti A.K."/>
            <person name="Murray J.D."/>
            <person name="Naoumkina M.A."/>
            <person name="Rosen B."/>
            <person name="Silverstein K.A."/>
            <person name="Tang H."/>
            <person name="Rombauts S."/>
            <person name="Zhao P.X."/>
            <person name="Zhou P."/>
            <person name="Barbe V."/>
            <person name="Bardou P."/>
            <person name="Bechner M."/>
            <person name="Bellec A."/>
            <person name="Berger A."/>
            <person name="Berges H."/>
            <person name="Bidwell S."/>
            <person name="Bisseling T."/>
            <person name="Choisne N."/>
            <person name="Couloux A."/>
            <person name="Denny R."/>
            <person name="Deshpande S."/>
            <person name="Dai X."/>
            <person name="Doyle J.J."/>
            <person name="Dudez A.M."/>
            <person name="Farmer A.D."/>
            <person name="Fouteau S."/>
            <person name="Franken C."/>
            <person name="Gibelin C."/>
            <person name="Gish J."/>
            <person name="Goldstein S."/>
            <person name="Gonzalez A.J."/>
            <person name="Green P.J."/>
            <person name="Hallab A."/>
            <person name="Hartog M."/>
            <person name="Hua A."/>
            <person name="Humphray S.J."/>
            <person name="Jeong D.H."/>
            <person name="Jing Y."/>
            <person name="Jocker A."/>
            <person name="Kenton S.M."/>
            <person name="Kim D.J."/>
            <person name="Klee K."/>
            <person name="Lai H."/>
            <person name="Lang C."/>
            <person name="Lin S."/>
            <person name="Macmil S.L."/>
            <person name="Magdelenat G."/>
            <person name="Matthews L."/>
            <person name="McCorrison J."/>
            <person name="Monaghan E.L."/>
            <person name="Mun J.H."/>
            <person name="Najar F.Z."/>
            <person name="Nicholson C."/>
            <person name="Noirot C."/>
            <person name="O'Bleness M."/>
            <person name="Paule C.R."/>
            <person name="Poulain J."/>
            <person name="Prion F."/>
            <person name="Qin B."/>
            <person name="Qu C."/>
            <person name="Retzel E.F."/>
            <person name="Riddle C."/>
            <person name="Sallet E."/>
            <person name="Samain S."/>
            <person name="Samson N."/>
            <person name="Sanders I."/>
            <person name="Saurat O."/>
            <person name="Scarpelli C."/>
            <person name="Schiex T."/>
            <person name="Segurens B."/>
            <person name="Severin A.J."/>
            <person name="Sherrier D.J."/>
            <person name="Shi R."/>
            <person name="Sims S."/>
            <person name="Singer S.R."/>
            <person name="Sinharoy S."/>
            <person name="Sterck L."/>
            <person name="Viollet A."/>
            <person name="Wang B.B."/>
            <person name="Wang K."/>
            <person name="Wang M."/>
            <person name="Wang X."/>
            <person name="Warfsmann J."/>
            <person name="Weissenbach J."/>
            <person name="White D.D."/>
            <person name="White J.D."/>
            <person name="Wiley G.B."/>
            <person name="Wincker P."/>
            <person name="Xing Y."/>
            <person name="Yang L."/>
            <person name="Yao Z."/>
            <person name="Ying F."/>
            <person name="Zhai J."/>
            <person name="Zhou L."/>
            <person name="Zuber A."/>
            <person name="Denarie J."/>
            <person name="Dixon R.A."/>
            <person name="May G.D."/>
            <person name="Schwartz D.C."/>
            <person name="Rogers J."/>
            <person name="Quetier F."/>
            <person name="Town C.D."/>
            <person name="Roe B.A."/>
        </authorList>
    </citation>
    <scope>NUCLEOTIDE SEQUENCE [LARGE SCALE GENOMIC DNA]</scope>
    <source>
        <strain evidence="6">A17</strain>
        <strain evidence="7 8">cv. Jemalong A17</strain>
    </source>
</reference>